<dbReference type="PANTHER" id="PTHR47959:SF1">
    <property type="entry name" value="ATP-DEPENDENT RNA HELICASE DBPA"/>
    <property type="match status" value="1"/>
</dbReference>
<dbReference type="PROSITE" id="PS51192">
    <property type="entry name" value="HELICASE_ATP_BIND_1"/>
    <property type="match status" value="1"/>
</dbReference>
<dbReference type="SMART" id="SM00490">
    <property type="entry name" value="HELICc"/>
    <property type="match status" value="1"/>
</dbReference>
<evidence type="ECO:0000259" key="7">
    <source>
        <dbReference type="PROSITE" id="PS51194"/>
    </source>
</evidence>
<dbReference type="Pfam" id="PF00271">
    <property type="entry name" value="Helicase_C"/>
    <property type="match status" value="1"/>
</dbReference>
<dbReference type="InterPro" id="IPR011545">
    <property type="entry name" value="DEAD/DEAH_box_helicase_dom"/>
</dbReference>
<evidence type="ECO:0000259" key="6">
    <source>
        <dbReference type="PROSITE" id="PS51192"/>
    </source>
</evidence>
<dbReference type="EC" id="3.6.4.-" evidence="8"/>
<name>A0ABW5ZMM0_9FLAO</name>
<keyword evidence="3 8" id="KW-0347">Helicase</keyword>
<dbReference type="InterPro" id="IPR050079">
    <property type="entry name" value="DEAD_box_RNA_helicase"/>
</dbReference>
<feature type="domain" description="Helicase ATP-binding" evidence="6">
    <location>
        <begin position="28"/>
        <end position="196"/>
    </location>
</feature>
<dbReference type="InterPro" id="IPR014001">
    <property type="entry name" value="Helicase_ATP-bd"/>
</dbReference>
<evidence type="ECO:0000256" key="3">
    <source>
        <dbReference type="ARBA" id="ARBA00022806"/>
    </source>
</evidence>
<keyword evidence="9" id="KW-1185">Reference proteome</keyword>
<dbReference type="Gene3D" id="3.30.70.330">
    <property type="match status" value="1"/>
</dbReference>
<dbReference type="InterPro" id="IPR005580">
    <property type="entry name" value="DbpA/CsdA_RNA-bd_dom"/>
</dbReference>
<dbReference type="Pfam" id="PF03880">
    <property type="entry name" value="DbpA"/>
    <property type="match status" value="1"/>
</dbReference>
<gene>
    <name evidence="8" type="ORF">ACFS29_00905</name>
</gene>
<comment type="caution">
    <text evidence="8">The sequence shown here is derived from an EMBL/GenBank/DDBJ whole genome shotgun (WGS) entry which is preliminary data.</text>
</comment>
<sequence>MANDIKNQQDILAKLNISALNPMQEEALLIIETSPNTIILSPTGTGKTLAFALPLLDLLDPKSSEIQALIIVPSRELAIQIEQVIRSMGSGYKVNAVYGGRPMSKDKIELKHNPAILVGTPGRILDHFDNDRFSKAHIKTLILDEFDKSLENGFEEEMKAILYYLPSLSKRILTSATQAVNVPEFVELENPFTINYLKEKAESRLALKLVISPDKNKLSTLLELVKHIGNEPGIIFCNFRESIDKVSAVLDKNHIAHACFSGGMEQKDRERALIKFRNGTCQLLVATDLAARGIDIPEMKFIIHYELPVHEEEFIHRNGRTARVDAKGTSYILKWKDQLLPNFIKAKDPIDISNKAPYKKQYWETLFISGGRKDKISKGDIAGLFFKQGGLKKDQLGTIELKPDCAFVAVPVALADQLVGTLNNSRLKKKKVRITVL</sequence>
<organism evidence="8 9">
    <name type="scientific">Psychroserpens luteus</name>
    <dbReference type="NCBI Taxonomy" id="1434066"/>
    <lineage>
        <taxon>Bacteria</taxon>
        <taxon>Pseudomonadati</taxon>
        <taxon>Bacteroidota</taxon>
        <taxon>Flavobacteriia</taxon>
        <taxon>Flavobacteriales</taxon>
        <taxon>Flavobacteriaceae</taxon>
        <taxon>Psychroserpens</taxon>
    </lineage>
</organism>
<dbReference type="InterPro" id="IPR001650">
    <property type="entry name" value="Helicase_C-like"/>
</dbReference>
<keyword evidence="2 8" id="KW-0378">Hydrolase</keyword>
<dbReference type="SUPFAM" id="SSF52540">
    <property type="entry name" value="P-loop containing nucleoside triphosphate hydrolases"/>
    <property type="match status" value="1"/>
</dbReference>
<reference evidence="9" key="1">
    <citation type="journal article" date="2019" name="Int. J. Syst. Evol. Microbiol.">
        <title>The Global Catalogue of Microorganisms (GCM) 10K type strain sequencing project: providing services to taxonomists for standard genome sequencing and annotation.</title>
        <authorList>
            <consortium name="The Broad Institute Genomics Platform"/>
            <consortium name="The Broad Institute Genome Sequencing Center for Infectious Disease"/>
            <person name="Wu L."/>
            <person name="Ma J."/>
        </authorList>
    </citation>
    <scope>NUCLEOTIDE SEQUENCE [LARGE SCALE GENOMIC DNA]</scope>
    <source>
        <strain evidence="9">KCTC 32514</strain>
    </source>
</reference>
<dbReference type="Pfam" id="PF00270">
    <property type="entry name" value="DEAD"/>
    <property type="match status" value="1"/>
</dbReference>
<proteinExistence type="inferred from homology"/>
<dbReference type="CDD" id="cd12252">
    <property type="entry name" value="RRM_DbpA"/>
    <property type="match status" value="1"/>
</dbReference>
<dbReference type="InterPro" id="IPR012677">
    <property type="entry name" value="Nucleotide-bd_a/b_plait_sf"/>
</dbReference>
<dbReference type="RefSeq" id="WP_194507272.1">
    <property type="nucleotide sequence ID" value="NZ_JADILU010000002.1"/>
</dbReference>
<dbReference type="Proteomes" id="UP001597548">
    <property type="component" value="Unassembled WGS sequence"/>
</dbReference>
<dbReference type="GO" id="GO:0004386">
    <property type="term" value="F:helicase activity"/>
    <property type="evidence" value="ECO:0007669"/>
    <property type="project" value="UniProtKB-KW"/>
</dbReference>
<evidence type="ECO:0000256" key="5">
    <source>
        <dbReference type="ARBA" id="ARBA00038437"/>
    </source>
</evidence>
<dbReference type="Gene3D" id="3.40.50.300">
    <property type="entry name" value="P-loop containing nucleotide triphosphate hydrolases"/>
    <property type="match status" value="2"/>
</dbReference>
<dbReference type="CDD" id="cd18787">
    <property type="entry name" value="SF2_C_DEAD"/>
    <property type="match status" value="1"/>
</dbReference>
<evidence type="ECO:0000256" key="4">
    <source>
        <dbReference type="ARBA" id="ARBA00022840"/>
    </source>
</evidence>
<protein>
    <submittedName>
        <fullName evidence="8">DEAD/DEAH box helicase</fullName>
        <ecNumber evidence="8">3.6.4.-</ecNumber>
    </submittedName>
</protein>
<keyword evidence="1" id="KW-0547">Nucleotide-binding</keyword>
<evidence type="ECO:0000256" key="1">
    <source>
        <dbReference type="ARBA" id="ARBA00022741"/>
    </source>
</evidence>
<dbReference type="CDD" id="cd00268">
    <property type="entry name" value="DEADc"/>
    <property type="match status" value="1"/>
</dbReference>
<dbReference type="GO" id="GO:0016787">
    <property type="term" value="F:hydrolase activity"/>
    <property type="evidence" value="ECO:0007669"/>
    <property type="project" value="UniProtKB-KW"/>
</dbReference>
<feature type="domain" description="Helicase C-terminal" evidence="7">
    <location>
        <begin position="220"/>
        <end position="368"/>
    </location>
</feature>
<dbReference type="PROSITE" id="PS51194">
    <property type="entry name" value="HELICASE_CTER"/>
    <property type="match status" value="1"/>
</dbReference>
<dbReference type="SMART" id="SM00487">
    <property type="entry name" value="DEXDc"/>
    <property type="match status" value="1"/>
</dbReference>
<evidence type="ECO:0000313" key="9">
    <source>
        <dbReference type="Proteomes" id="UP001597548"/>
    </source>
</evidence>
<dbReference type="EMBL" id="JBHUOS010000001">
    <property type="protein sequence ID" value="MFD2914184.1"/>
    <property type="molecule type" value="Genomic_DNA"/>
</dbReference>
<comment type="similarity">
    <text evidence="5">Belongs to the DEAD box helicase family.</text>
</comment>
<dbReference type="PANTHER" id="PTHR47959">
    <property type="entry name" value="ATP-DEPENDENT RNA HELICASE RHLE-RELATED"/>
    <property type="match status" value="1"/>
</dbReference>
<accession>A0ABW5ZMM0</accession>
<dbReference type="InterPro" id="IPR044742">
    <property type="entry name" value="DEAD/DEAH_RhlB"/>
</dbReference>
<evidence type="ECO:0000256" key="2">
    <source>
        <dbReference type="ARBA" id="ARBA00022801"/>
    </source>
</evidence>
<dbReference type="InterPro" id="IPR027417">
    <property type="entry name" value="P-loop_NTPase"/>
</dbReference>
<evidence type="ECO:0000313" key="8">
    <source>
        <dbReference type="EMBL" id="MFD2914184.1"/>
    </source>
</evidence>
<keyword evidence="4" id="KW-0067">ATP-binding</keyword>